<dbReference type="AlphaFoldDB" id="A0A834M1R9"/>
<comment type="caution">
    <text evidence="2">The sequence shown here is derived from an EMBL/GenBank/DDBJ whole genome shotgun (WGS) entry which is preliminary data.</text>
</comment>
<keyword evidence="3" id="KW-1185">Reference proteome</keyword>
<dbReference type="EMBL" id="JAACXV010019654">
    <property type="protein sequence ID" value="KAF7263760.1"/>
    <property type="molecule type" value="Genomic_DNA"/>
</dbReference>
<reference evidence="2" key="1">
    <citation type="submission" date="2020-08" db="EMBL/GenBank/DDBJ databases">
        <title>Genome sequencing and assembly of the red palm weevil Rhynchophorus ferrugineus.</title>
        <authorList>
            <person name="Dias G.B."/>
            <person name="Bergman C.M."/>
            <person name="Manee M."/>
        </authorList>
    </citation>
    <scope>NUCLEOTIDE SEQUENCE</scope>
    <source>
        <strain evidence="2">AA-2017</strain>
        <tissue evidence="2">Whole larva</tissue>
    </source>
</reference>
<evidence type="ECO:0000256" key="1">
    <source>
        <dbReference type="SAM" id="MobiDB-lite"/>
    </source>
</evidence>
<accession>A0A834M1R9</accession>
<proteinExistence type="predicted"/>
<feature type="region of interest" description="Disordered" evidence="1">
    <location>
        <begin position="84"/>
        <end position="137"/>
    </location>
</feature>
<name>A0A834M1R9_RHYFE</name>
<protein>
    <submittedName>
        <fullName evidence="2">Uncharacterized protein</fullName>
    </submittedName>
</protein>
<evidence type="ECO:0000313" key="2">
    <source>
        <dbReference type="EMBL" id="KAF7263760.1"/>
    </source>
</evidence>
<organism evidence="2 3">
    <name type="scientific">Rhynchophorus ferrugineus</name>
    <name type="common">Red palm weevil</name>
    <name type="synonym">Curculio ferrugineus</name>
    <dbReference type="NCBI Taxonomy" id="354439"/>
    <lineage>
        <taxon>Eukaryota</taxon>
        <taxon>Metazoa</taxon>
        <taxon>Ecdysozoa</taxon>
        <taxon>Arthropoda</taxon>
        <taxon>Hexapoda</taxon>
        <taxon>Insecta</taxon>
        <taxon>Pterygota</taxon>
        <taxon>Neoptera</taxon>
        <taxon>Endopterygota</taxon>
        <taxon>Coleoptera</taxon>
        <taxon>Polyphaga</taxon>
        <taxon>Cucujiformia</taxon>
        <taxon>Curculionidae</taxon>
        <taxon>Dryophthorinae</taxon>
        <taxon>Rhynchophorus</taxon>
    </lineage>
</organism>
<evidence type="ECO:0000313" key="3">
    <source>
        <dbReference type="Proteomes" id="UP000625711"/>
    </source>
</evidence>
<sequence length="137" mass="15181">MFSRWEETESPITPTSTAAISISTNPIKTTSGLINNSSQPPARSRLKHTDYPIIGRFDRPLHHPRRPTRTENCFRTIFTQSFEQKNGLKNAPSPFPIERLHYGLPRDVGRRPSQRGQTGGGGGVRVEGASAATRKVS</sequence>
<dbReference type="Proteomes" id="UP000625711">
    <property type="component" value="Unassembled WGS sequence"/>
</dbReference>
<gene>
    <name evidence="2" type="ORF">GWI33_001203</name>
</gene>